<evidence type="ECO:0000256" key="1">
    <source>
        <dbReference type="SAM" id="Phobius"/>
    </source>
</evidence>
<keyword evidence="1" id="KW-0472">Membrane</keyword>
<feature type="transmembrane region" description="Helical" evidence="1">
    <location>
        <begin position="181"/>
        <end position="204"/>
    </location>
</feature>
<keyword evidence="1" id="KW-1133">Transmembrane helix</keyword>
<evidence type="ECO:0000313" key="3">
    <source>
        <dbReference type="Proteomes" id="UP000514720"/>
    </source>
</evidence>
<dbReference type="RefSeq" id="WP_258877166.1">
    <property type="nucleotide sequence ID" value="NZ_CP048914.1"/>
</dbReference>
<dbReference type="AlphaFoldDB" id="A0A7L7KRL0"/>
<feature type="transmembrane region" description="Helical" evidence="1">
    <location>
        <begin position="12"/>
        <end position="35"/>
    </location>
</feature>
<dbReference type="Proteomes" id="UP000514720">
    <property type="component" value="Chromosome"/>
</dbReference>
<proteinExistence type="predicted"/>
<evidence type="ECO:0000313" key="2">
    <source>
        <dbReference type="EMBL" id="QMS85373.1"/>
    </source>
</evidence>
<feature type="transmembrane region" description="Helical" evidence="1">
    <location>
        <begin position="123"/>
        <end position="142"/>
    </location>
</feature>
<name>A0A7L7KRL0_9MOLU</name>
<protein>
    <submittedName>
        <fullName evidence="2">Uncharacterized protein</fullName>
    </submittedName>
</protein>
<sequence>MEDIKNEYRRIIRYFQLLIVLVTITYFNIGLYYLSGSTANLLFRRFLLMSVMTKIYISGTLTALVIILTTMYFFSKVTKEKENSLFQDNLKIGYFISFYVLILLFLYQGYMVLMSVGECYPVFAFYLIPIILISFNALDHLCFNRIESFHERPLMLSSINLTFMFYFFYFFSYNVRFNNLVLQYIIILTFVGFVLYMVVVWIRFKLKKLDIVTIIILAYSTICYISLLMNYFNNVYITCT</sequence>
<dbReference type="EMBL" id="CP048914">
    <property type="protein sequence ID" value="QMS85373.1"/>
    <property type="molecule type" value="Genomic_DNA"/>
</dbReference>
<organism evidence="2 3">
    <name type="scientific">Candidatus Xianfuyuplasma coldseepsis</name>
    <dbReference type="NCBI Taxonomy" id="2782163"/>
    <lineage>
        <taxon>Bacteria</taxon>
        <taxon>Bacillati</taxon>
        <taxon>Mycoplasmatota</taxon>
        <taxon>Mollicutes</taxon>
        <taxon>Candidatus Izemoplasmatales</taxon>
        <taxon>Candidatus Izemoplasmataceae</taxon>
        <taxon>Candidatus Xianfuyuplasma</taxon>
    </lineage>
</organism>
<accession>A0A7L7KRL0</accession>
<reference evidence="2 3" key="1">
    <citation type="submission" date="2020-02" db="EMBL/GenBank/DDBJ databases">
        <authorList>
            <person name="Zheng R.K."/>
            <person name="Sun C.M."/>
        </authorList>
    </citation>
    <scope>NUCLEOTIDE SEQUENCE [LARGE SCALE GENOMIC DNA]</scope>
    <source>
        <strain evidence="3">zrk13</strain>
    </source>
</reference>
<feature type="transmembrane region" description="Helical" evidence="1">
    <location>
        <begin position="55"/>
        <end position="74"/>
    </location>
</feature>
<keyword evidence="3" id="KW-1185">Reference proteome</keyword>
<feature type="transmembrane region" description="Helical" evidence="1">
    <location>
        <begin position="211"/>
        <end position="232"/>
    </location>
</feature>
<feature type="transmembrane region" description="Helical" evidence="1">
    <location>
        <begin position="154"/>
        <end position="175"/>
    </location>
</feature>
<keyword evidence="1" id="KW-0812">Transmembrane</keyword>
<dbReference type="KEGG" id="xcl:G4Z02_06275"/>
<gene>
    <name evidence="2" type="ORF">G4Z02_06275</name>
</gene>
<feature type="transmembrane region" description="Helical" evidence="1">
    <location>
        <begin position="94"/>
        <end position="117"/>
    </location>
</feature>